<gene>
    <name evidence="1" type="ORF">SAMN04488123_12060</name>
</gene>
<proteinExistence type="predicted"/>
<dbReference type="Proteomes" id="UP000198853">
    <property type="component" value="Unassembled WGS sequence"/>
</dbReference>
<reference evidence="1 2" key="1">
    <citation type="submission" date="2016-10" db="EMBL/GenBank/DDBJ databases">
        <authorList>
            <person name="de Groot N.N."/>
        </authorList>
    </citation>
    <scope>NUCLEOTIDE SEQUENCE [LARGE SCALE GENOMIC DNA]</scope>
    <source>
        <strain evidence="1 2">DSM 21771</strain>
    </source>
</reference>
<dbReference type="RefSeq" id="WP_176764793.1">
    <property type="nucleotide sequence ID" value="NZ_FNEN01000020.1"/>
</dbReference>
<dbReference type="EMBL" id="FNEN01000020">
    <property type="protein sequence ID" value="SDJ20748.1"/>
    <property type="molecule type" value="Genomic_DNA"/>
</dbReference>
<accession>A0A1G8RUV1</accession>
<sequence length="53" mass="6026">MIELEEFVACDYCSEPIPEGEGYQTRSIINAKVICGHPECLIDYAEESLEKMQ</sequence>
<protein>
    <submittedName>
        <fullName evidence="1">Uncharacterized protein</fullName>
    </submittedName>
</protein>
<evidence type="ECO:0000313" key="2">
    <source>
        <dbReference type="Proteomes" id="UP000198853"/>
    </source>
</evidence>
<organism evidence="1 2">
    <name type="scientific">Natribacillus halophilus</name>
    <dbReference type="NCBI Taxonomy" id="549003"/>
    <lineage>
        <taxon>Bacteria</taxon>
        <taxon>Bacillati</taxon>
        <taxon>Bacillota</taxon>
        <taxon>Bacilli</taxon>
        <taxon>Bacillales</taxon>
        <taxon>Bacillaceae</taxon>
        <taxon>Natribacillus</taxon>
    </lineage>
</organism>
<name>A0A1G8RUV1_9BACI</name>
<dbReference type="AlphaFoldDB" id="A0A1G8RUV1"/>
<evidence type="ECO:0000313" key="1">
    <source>
        <dbReference type="EMBL" id="SDJ20748.1"/>
    </source>
</evidence>
<keyword evidence="2" id="KW-1185">Reference proteome</keyword>